<organism evidence="2 3">
    <name type="scientific">Haloarcula argentinensis</name>
    <dbReference type="NCBI Taxonomy" id="43776"/>
    <lineage>
        <taxon>Archaea</taxon>
        <taxon>Methanobacteriati</taxon>
        <taxon>Methanobacteriota</taxon>
        <taxon>Stenosarchaea group</taxon>
        <taxon>Halobacteria</taxon>
        <taxon>Halobacteriales</taxon>
        <taxon>Haloarculaceae</taxon>
        <taxon>Haloarcula</taxon>
    </lineage>
</organism>
<sequence length="183" mass="20812">MRRELADEDGISWTDFAESMTIDGSGTRFISGLNFDHNRLRVRLGDEDVYIEQEDCVRYHKGEPDPSNFTPPDPLSLSVSFWPTSEDSPIESEYMYTFSVGLRSDIWIKKSDTELTDTDRANRAYLGEFLSELDETLSPVIVKCEEDGGDFWYDLSLDPGSGIGTVPNDPADEFESPFIDERR</sequence>
<dbReference type="EMBL" id="BMON01000024">
    <property type="protein sequence ID" value="GGM53565.1"/>
    <property type="molecule type" value="Genomic_DNA"/>
</dbReference>
<evidence type="ECO:0000313" key="2">
    <source>
        <dbReference type="EMBL" id="GGM53565.1"/>
    </source>
</evidence>
<gene>
    <name evidence="2" type="ORF">GCM10009006_38240</name>
</gene>
<reference evidence="2" key="1">
    <citation type="journal article" date="2014" name="Int. J. Syst. Evol. Microbiol.">
        <title>Complete genome sequence of Corynebacterium casei LMG S-19264T (=DSM 44701T), isolated from a smear-ripened cheese.</title>
        <authorList>
            <consortium name="US DOE Joint Genome Institute (JGI-PGF)"/>
            <person name="Walter F."/>
            <person name="Albersmeier A."/>
            <person name="Kalinowski J."/>
            <person name="Ruckert C."/>
        </authorList>
    </citation>
    <scope>NUCLEOTIDE SEQUENCE</scope>
    <source>
        <strain evidence="2">JCM 15759</strain>
    </source>
</reference>
<evidence type="ECO:0000313" key="3">
    <source>
        <dbReference type="Proteomes" id="UP000656367"/>
    </source>
</evidence>
<feature type="region of interest" description="Disordered" evidence="1">
    <location>
        <begin position="162"/>
        <end position="183"/>
    </location>
</feature>
<protein>
    <submittedName>
        <fullName evidence="2">Uncharacterized protein</fullName>
    </submittedName>
</protein>
<name>A0A830FN13_HALAR</name>
<accession>A0A830FN13</accession>
<dbReference type="Proteomes" id="UP000656367">
    <property type="component" value="Unassembled WGS sequence"/>
</dbReference>
<proteinExistence type="predicted"/>
<evidence type="ECO:0000256" key="1">
    <source>
        <dbReference type="SAM" id="MobiDB-lite"/>
    </source>
</evidence>
<comment type="caution">
    <text evidence="2">The sequence shown here is derived from an EMBL/GenBank/DDBJ whole genome shotgun (WGS) entry which is preliminary data.</text>
</comment>
<dbReference type="AlphaFoldDB" id="A0A830FN13"/>
<reference evidence="2" key="2">
    <citation type="submission" date="2020-09" db="EMBL/GenBank/DDBJ databases">
        <authorList>
            <person name="Sun Q."/>
            <person name="Ohkuma M."/>
        </authorList>
    </citation>
    <scope>NUCLEOTIDE SEQUENCE</scope>
    <source>
        <strain evidence="2">JCM 15759</strain>
    </source>
</reference>